<dbReference type="PANTHER" id="PTHR36574">
    <property type="entry name" value="RHAMNOGALACTURONATE LYASE-RELATED"/>
    <property type="match status" value="1"/>
</dbReference>
<keyword evidence="7" id="KW-1015">Disulfide bond</keyword>
<evidence type="ECO:0000259" key="12">
    <source>
        <dbReference type="Pfam" id="PF14683"/>
    </source>
</evidence>
<dbReference type="PANTHER" id="PTHR36574:SF1">
    <property type="entry name" value="RHAMNOGALACTURONATE LYASE-RELATED"/>
    <property type="match status" value="1"/>
</dbReference>
<dbReference type="EC" id="4.2.2.23" evidence="4"/>
<evidence type="ECO:0000256" key="5">
    <source>
        <dbReference type="ARBA" id="ARBA00022525"/>
    </source>
</evidence>
<dbReference type="Gene3D" id="2.70.98.10">
    <property type="match status" value="1"/>
</dbReference>
<proteinExistence type="inferred from homology"/>
<evidence type="ECO:0000259" key="11">
    <source>
        <dbReference type="Pfam" id="PF09284"/>
    </source>
</evidence>
<evidence type="ECO:0000256" key="6">
    <source>
        <dbReference type="ARBA" id="ARBA00022729"/>
    </source>
</evidence>
<dbReference type="SUPFAM" id="SSF74650">
    <property type="entry name" value="Galactose mutarotase-like"/>
    <property type="match status" value="1"/>
</dbReference>
<dbReference type="InterPro" id="IPR029411">
    <property type="entry name" value="RG-lyase_III"/>
</dbReference>
<keyword evidence="15" id="KW-1185">Reference proteome</keyword>
<dbReference type="Pfam" id="PF09284">
    <property type="entry name" value="RhgB_N"/>
    <property type="match status" value="1"/>
</dbReference>
<evidence type="ECO:0000256" key="9">
    <source>
        <dbReference type="ARBA" id="ARBA00023316"/>
    </source>
</evidence>
<evidence type="ECO:0000256" key="10">
    <source>
        <dbReference type="SAM" id="SignalP"/>
    </source>
</evidence>
<dbReference type="Proteomes" id="UP000326112">
    <property type="component" value="Unassembled WGS sequence"/>
</dbReference>
<protein>
    <recommendedName>
        <fullName evidence="4">rhamnogalacturonan endolyase</fullName>
        <ecNumber evidence="4">4.2.2.23</ecNumber>
    </recommendedName>
</protein>
<evidence type="ECO:0000256" key="4">
    <source>
        <dbReference type="ARBA" id="ARBA00012437"/>
    </source>
</evidence>
<evidence type="ECO:0000313" key="14">
    <source>
        <dbReference type="EMBL" id="MPR04020.1"/>
    </source>
</evidence>
<feature type="domain" description="Rhamnogalacturonase B N-terminal" evidence="11">
    <location>
        <begin position="27"/>
        <end position="274"/>
    </location>
</feature>
<evidence type="ECO:0000256" key="3">
    <source>
        <dbReference type="ARBA" id="ARBA00010418"/>
    </source>
</evidence>
<reference evidence="14 15" key="2">
    <citation type="journal article" date="2023" name="Plant Pathol.">
        <title>Dismantling and reorganizing Pseudomonas marginalis sensu#lato.</title>
        <authorList>
            <person name="Sawada H."/>
            <person name="Fujikawa T."/>
            <person name="Satou M."/>
        </authorList>
    </citation>
    <scope>NUCLEOTIDE SEQUENCE [LARGE SCALE GENOMIC DNA]</scope>
    <source>
        <strain evidence="14 15">MAFF 212408</strain>
    </source>
</reference>
<dbReference type="InterPro" id="IPR008979">
    <property type="entry name" value="Galactose-bd-like_sf"/>
</dbReference>
<feature type="domain" description="Rhamnogalacturonan lyase" evidence="12">
    <location>
        <begin position="367"/>
        <end position="530"/>
    </location>
</feature>
<gene>
    <name evidence="14" type="ORF">F0169_19215</name>
</gene>
<dbReference type="EMBL" id="VUAZ01000117">
    <property type="protein sequence ID" value="MPR04020.1"/>
    <property type="molecule type" value="Genomic_DNA"/>
</dbReference>
<dbReference type="InterPro" id="IPR016590">
    <property type="entry name" value="Rhamnogalacturonase_B"/>
</dbReference>
<evidence type="ECO:0000259" key="13">
    <source>
        <dbReference type="Pfam" id="PF14686"/>
    </source>
</evidence>
<dbReference type="SUPFAM" id="SSF49785">
    <property type="entry name" value="Galactose-binding domain-like"/>
    <property type="match status" value="1"/>
</dbReference>
<comment type="subcellular location">
    <subcellularLocation>
        <location evidence="2">Secreted</location>
    </subcellularLocation>
</comment>
<feature type="signal peptide" evidence="10">
    <location>
        <begin position="1"/>
        <end position="24"/>
    </location>
</feature>
<comment type="similarity">
    <text evidence="3">Belongs to the polysaccharide lyase 4 family.</text>
</comment>
<organism evidence="14 15">
    <name type="scientific">Pseudomonas kitaguniensis</name>
    <dbReference type="NCBI Taxonomy" id="2607908"/>
    <lineage>
        <taxon>Bacteria</taxon>
        <taxon>Pseudomonadati</taxon>
        <taxon>Pseudomonadota</taxon>
        <taxon>Gammaproteobacteria</taxon>
        <taxon>Pseudomonadales</taxon>
        <taxon>Pseudomonadaceae</taxon>
        <taxon>Pseudomonas</taxon>
    </lineage>
</organism>
<dbReference type="Pfam" id="PF14686">
    <property type="entry name" value="fn3_3"/>
    <property type="match status" value="1"/>
</dbReference>
<evidence type="ECO:0000256" key="8">
    <source>
        <dbReference type="ARBA" id="ARBA00023239"/>
    </source>
</evidence>
<dbReference type="InterPro" id="IPR015364">
    <property type="entry name" value="RhgB_N"/>
</dbReference>
<dbReference type="CDD" id="cd10316">
    <property type="entry name" value="RGL4_M"/>
    <property type="match status" value="1"/>
</dbReference>
<evidence type="ECO:0000256" key="1">
    <source>
        <dbReference type="ARBA" id="ARBA00001324"/>
    </source>
</evidence>
<dbReference type="InterPro" id="IPR014718">
    <property type="entry name" value="GH-type_carb-bd"/>
</dbReference>
<dbReference type="Pfam" id="PF14683">
    <property type="entry name" value="CBM-like"/>
    <property type="match status" value="1"/>
</dbReference>
<keyword evidence="8" id="KW-0456">Lyase</keyword>
<keyword evidence="6 10" id="KW-0732">Signal</keyword>
<reference evidence="14 15" key="1">
    <citation type="journal article" date="2020" name="Int. J. Syst. Evol. Microbiol.">
        <title>Pseudomonas kitaguniensis sp. nov., a pathogen causing bacterial rot of Welsh onion in Japan.</title>
        <authorList>
            <person name="Sawada H."/>
            <person name="Fujikawa T."/>
            <person name="Nishiwaki Y."/>
            <person name="Horita H."/>
        </authorList>
    </citation>
    <scope>NUCLEOTIDE SEQUENCE [LARGE SCALE GENOMIC DNA]</scope>
    <source>
        <strain evidence="14 15">MAFF 212408</strain>
    </source>
</reference>
<feature type="chain" id="PRO_5045469203" description="rhamnogalacturonan endolyase" evidence="10">
    <location>
        <begin position="25"/>
        <end position="537"/>
    </location>
</feature>
<comment type="catalytic activity">
    <reaction evidence="1">
        <text>Endotype eliminative cleavage of L-alpha-rhamnopyranosyl-(1-&gt;4)-alpha-D-galactopyranosyluronic acid bonds of rhamnogalacturonan I domains in ramified hairy regions of pectin leaving L-rhamnopyranose at the reducing end and 4-deoxy-4,5-unsaturated D-galactopyranosyluronic acid at the non-reducing end.</text>
        <dbReference type="EC" id="4.2.2.23"/>
    </reaction>
</comment>
<dbReference type="InterPro" id="IPR011013">
    <property type="entry name" value="Gal_mutarotase_sf_dom"/>
</dbReference>
<evidence type="ECO:0000313" key="15">
    <source>
        <dbReference type="Proteomes" id="UP000326112"/>
    </source>
</evidence>
<name>A0A5N7KPQ3_9PSED</name>
<dbReference type="InterPro" id="IPR013784">
    <property type="entry name" value="Carb-bd-like_fold"/>
</dbReference>
<sequence length="537" mass="57046">MQHPLLILCFACFASIALPASAQAGNFGATQTGTRVVVDTGAELVFSVDTRNGDLVSLRYRGDELQTRESKSSQIASGLGTARVDVKTVGEVIVVSAQAGNLIHYYIARKGRDAVYMATYAPTLLPIGELRFVTRLDVNKLPKAAYGTDSNVGKAIESEDVFLLADGRTSSKFYSAKPMIDDPLHGVSGPTVAVYMLMGNRELSAGGPFFKDIATQKTATTHELYNYMFSNHTQTEAYRGGLHGVYGLLFTSGVQPSATLSDVSFVNDSLGLKGFLGSAGRGSVSAHVSGVAAGQPALIGLSNANAQYWARADARGDAQLTGVRPGQYRTTLYQNELEVARGSVDVKAGNIANTTLTAQPPTGRVKWQIGVPDGTPAGFLNASRLASSHPSDTRMAPWGPITYTVGTSPLGDFPAVQWRDINSPTRISFVLGANEVQDYHLRVYVTLAQAGGRPRVSLNQRWNAPVPAASNQPDSRGITRGTYRGNNTLFDILVPKSALQAGLNTLEIGVASGSAVTGFLSPGFVYDSVQWVSQSAQ</sequence>
<dbReference type="Gene3D" id="2.60.40.1120">
    <property type="entry name" value="Carboxypeptidase-like, regulatory domain"/>
    <property type="match status" value="1"/>
</dbReference>
<keyword evidence="5" id="KW-0964">Secreted</keyword>
<feature type="domain" description="Rhamnogalacturonan lyase" evidence="13">
    <location>
        <begin position="287"/>
        <end position="350"/>
    </location>
</feature>
<keyword evidence="9" id="KW-0961">Cell wall biogenesis/degradation</keyword>
<comment type="caution">
    <text evidence="14">The sequence shown here is derived from an EMBL/GenBank/DDBJ whole genome shotgun (WGS) entry which is preliminary data.</text>
</comment>
<dbReference type="CDD" id="cd10320">
    <property type="entry name" value="RGL4_N"/>
    <property type="match status" value="1"/>
</dbReference>
<dbReference type="SUPFAM" id="SSF49452">
    <property type="entry name" value="Starch-binding domain-like"/>
    <property type="match status" value="1"/>
</dbReference>
<dbReference type="InterPro" id="IPR029413">
    <property type="entry name" value="RG-lyase_II"/>
</dbReference>
<accession>A0A5N7KPQ3</accession>
<evidence type="ECO:0000256" key="7">
    <source>
        <dbReference type="ARBA" id="ARBA00023157"/>
    </source>
</evidence>
<dbReference type="RefSeq" id="WP_152747350.1">
    <property type="nucleotide sequence ID" value="NZ_VUAZ01000117.1"/>
</dbReference>
<evidence type="ECO:0000256" key="2">
    <source>
        <dbReference type="ARBA" id="ARBA00004613"/>
    </source>
</evidence>
<dbReference type="CDD" id="cd10317">
    <property type="entry name" value="RGL4_C"/>
    <property type="match status" value="1"/>
</dbReference>
<dbReference type="Gene3D" id="2.60.120.260">
    <property type="entry name" value="Galactose-binding domain-like"/>
    <property type="match status" value="1"/>
</dbReference>